<keyword evidence="2" id="KW-0812">Transmembrane</keyword>
<evidence type="ECO:0000313" key="5">
    <source>
        <dbReference type="Proteomes" id="UP000887564"/>
    </source>
</evidence>
<dbReference type="Proteomes" id="UP000887564">
    <property type="component" value="Unplaced"/>
</dbReference>
<evidence type="ECO:0000256" key="4">
    <source>
        <dbReference type="ARBA" id="ARBA00023136"/>
    </source>
</evidence>
<accession>A0A914S4J7</accession>
<dbReference type="GO" id="GO:1990573">
    <property type="term" value="P:potassium ion import across plasma membrane"/>
    <property type="evidence" value="ECO:0007669"/>
    <property type="project" value="TreeGrafter"/>
</dbReference>
<evidence type="ECO:0000313" key="6">
    <source>
        <dbReference type="WBParaSite" id="PEQ_0001372001-mRNA-1"/>
    </source>
</evidence>
<keyword evidence="3" id="KW-1133">Transmembrane helix</keyword>
<keyword evidence="4" id="KW-0472">Membrane</keyword>
<dbReference type="GO" id="GO:0015379">
    <property type="term" value="F:potassium:chloride symporter activity"/>
    <property type="evidence" value="ECO:0007669"/>
    <property type="project" value="TreeGrafter"/>
</dbReference>
<reference evidence="6" key="1">
    <citation type="submission" date="2022-11" db="UniProtKB">
        <authorList>
            <consortium name="WormBaseParasite"/>
        </authorList>
    </citation>
    <scope>IDENTIFICATION</scope>
</reference>
<sequence>MGGSRVINAVIYIEYAGAEKEWGDGLRGLGLSAARFALLSIDTRPQHTKNWRPQLLVLSPEDEESEEGLLSFVSQLKAGKGLTLVARCVEGNFIRQPDLAE</sequence>
<evidence type="ECO:0000256" key="1">
    <source>
        <dbReference type="ARBA" id="ARBA00004141"/>
    </source>
</evidence>
<dbReference type="InterPro" id="IPR004842">
    <property type="entry name" value="SLC12A_fam"/>
</dbReference>
<dbReference type="WBParaSite" id="PEQ_0001372001-mRNA-1">
    <property type="protein sequence ID" value="PEQ_0001372001-mRNA-1"/>
    <property type="gene ID" value="PEQ_0001372001"/>
</dbReference>
<organism evidence="5 6">
    <name type="scientific">Parascaris equorum</name>
    <name type="common">Equine roundworm</name>
    <dbReference type="NCBI Taxonomy" id="6256"/>
    <lineage>
        <taxon>Eukaryota</taxon>
        <taxon>Metazoa</taxon>
        <taxon>Ecdysozoa</taxon>
        <taxon>Nematoda</taxon>
        <taxon>Chromadorea</taxon>
        <taxon>Rhabditida</taxon>
        <taxon>Spirurina</taxon>
        <taxon>Ascaridomorpha</taxon>
        <taxon>Ascaridoidea</taxon>
        <taxon>Ascarididae</taxon>
        <taxon>Parascaris</taxon>
    </lineage>
</organism>
<protein>
    <submittedName>
        <fullName evidence="6">Uncharacterized protein</fullName>
    </submittedName>
</protein>
<evidence type="ECO:0000256" key="3">
    <source>
        <dbReference type="ARBA" id="ARBA00022989"/>
    </source>
</evidence>
<proteinExistence type="predicted"/>
<dbReference type="GO" id="GO:0055064">
    <property type="term" value="P:chloride ion homeostasis"/>
    <property type="evidence" value="ECO:0007669"/>
    <property type="project" value="TreeGrafter"/>
</dbReference>
<dbReference type="GO" id="GO:0045202">
    <property type="term" value="C:synapse"/>
    <property type="evidence" value="ECO:0007669"/>
    <property type="project" value="GOC"/>
</dbReference>
<dbReference type="GO" id="GO:0006884">
    <property type="term" value="P:cell volume homeostasis"/>
    <property type="evidence" value="ECO:0007669"/>
    <property type="project" value="TreeGrafter"/>
</dbReference>
<name>A0A914S4J7_PAREQ</name>
<comment type="subcellular location">
    <subcellularLocation>
        <location evidence="1">Membrane</location>
        <topology evidence="1">Multi-pass membrane protein</topology>
    </subcellularLocation>
</comment>
<dbReference type="GO" id="GO:0007268">
    <property type="term" value="P:chemical synaptic transmission"/>
    <property type="evidence" value="ECO:0007669"/>
    <property type="project" value="TreeGrafter"/>
</dbReference>
<dbReference type="GO" id="GO:0055075">
    <property type="term" value="P:potassium ion homeostasis"/>
    <property type="evidence" value="ECO:0007669"/>
    <property type="project" value="TreeGrafter"/>
</dbReference>
<keyword evidence="5" id="KW-1185">Reference proteome</keyword>
<evidence type="ECO:0000256" key="2">
    <source>
        <dbReference type="ARBA" id="ARBA00022692"/>
    </source>
</evidence>
<dbReference type="GO" id="GO:0005886">
    <property type="term" value="C:plasma membrane"/>
    <property type="evidence" value="ECO:0007669"/>
    <property type="project" value="TreeGrafter"/>
</dbReference>
<dbReference type="PANTHER" id="PTHR11827">
    <property type="entry name" value="SOLUTE CARRIER FAMILY 12, CATION COTRANSPORTERS"/>
    <property type="match status" value="1"/>
</dbReference>
<dbReference type="AlphaFoldDB" id="A0A914S4J7"/>
<dbReference type="PANTHER" id="PTHR11827:SF73">
    <property type="entry name" value="KAZACHOC, ISOFORM G"/>
    <property type="match status" value="1"/>
</dbReference>